<protein>
    <submittedName>
        <fullName evidence="1">Uncharacterized protein</fullName>
    </submittedName>
</protein>
<sequence length="81" mass="9317">MMEPRNNLIIESRRRVPWSSAMGQRPLAVKDLRDRNEGGVMYGFVATGDLWRMLSYEDGAMFQITDNLFVVFGLMGDDKDK</sequence>
<name>A0A3N4LRH7_9PEZI</name>
<evidence type="ECO:0000313" key="2">
    <source>
        <dbReference type="Proteomes" id="UP000267821"/>
    </source>
</evidence>
<dbReference type="InParanoid" id="A0A3N4LRH7"/>
<gene>
    <name evidence="1" type="ORF">L211DRAFT_83661</name>
</gene>
<dbReference type="AlphaFoldDB" id="A0A3N4LRH7"/>
<reference evidence="1 2" key="1">
    <citation type="journal article" date="2018" name="Nat. Ecol. Evol.">
        <title>Pezizomycetes genomes reveal the molecular basis of ectomycorrhizal truffle lifestyle.</title>
        <authorList>
            <person name="Murat C."/>
            <person name="Payen T."/>
            <person name="Noel B."/>
            <person name="Kuo A."/>
            <person name="Morin E."/>
            <person name="Chen J."/>
            <person name="Kohler A."/>
            <person name="Krizsan K."/>
            <person name="Balestrini R."/>
            <person name="Da Silva C."/>
            <person name="Montanini B."/>
            <person name="Hainaut M."/>
            <person name="Levati E."/>
            <person name="Barry K.W."/>
            <person name="Belfiori B."/>
            <person name="Cichocki N."/>
            <person name="Clum A."/>
            <person name="Dockter R.B."/>
            <person name="Fauchery L."/>
            <person name="Guy J."/>
            <person name="Iotti M."/>
            <person name="Le Tacon F."/>
            <person name="Lindquist E.A."/>
            <person name="Lipzen A."/>
            <person name="Malagnac F."/>
            <person name="Mello A."/>
            <person name="Molinier V."/>
            <person name="Miyauchi S."/>
            <person name="Poulain J."/>
            <person name="Riccioni C."/>
            <person name="Rubini A."/>
            <person name="Sitrit Y."/>
            <person name="Splivallo R."/>
            <person name="Traeger S."/>
            <person name="Wang M."/>
            <person name="Zifcakova L."/>
            <person name="Wipf D."/>
            <person name="Zambonelli A."/>
            <person name="Paolocci F."/>
            <person name="Nowrousian M."/>
            <person name="Ottonello S."/>
            <person name="Baldrian P."/>
            <person name="Spatafora J.W."/>
            <person name="Henrissat B."/>
            <person name="Nagy L.G."/>
            <person name="Aury J.M."/>
            <person name="Wincker P."/>
            <person name="Grigoriev I.V."/>
            <person name="Bonfante P."/>
            <person name="Martin F.M."/>
        </authorList>
    </citation>
    <scope>NUCLEOTIDE SEQUENCE [LARGE SCALE GENOMIC DNA]</scope>
    <source>
        <strain evidence="1 2">ATCC MYA-4762</strain>
    </source>
</reference>
<dbReference type="OrthoDB" id="5355583at2759"/>
<accession>A0A3N4LRH7</accession>
<dbReference type="Proteomes" id="UP000267821">
    <property type="component" value="Unassembled WGS sequence"/>
</dbReference>
<proteinExistence type="predicted"/>
<organism evidence="1 2">
    <name type="scientific">Terfezia boudieri ATCC MYA-4762</name>
    <dbReference type="NCBI Taxonomy" id="1051890"/>
    <lineage>
        <taxon>Eukaryota</taxon>
        <taxon>Fungi</taxon>
        <taxon>Dikarya</taxon>
        <taxon>Ascomycota</taxon>
        <taxon>Pezizomycotina</taxon>
        <taxon>Pezizomycetes</taxon>
        <taxon>Pezizales</taxon>
        <taxon>Pezizaceae</taxon>
        <taxon>Terfezia</taxon>
    </lineage>
</organism>
<keyword evidence="2" id="KW-1185">Reference proteome</keyword>
<evidence type="ECO:0000313" key="1">
    <source>
        <dbReference type="EMBL" id="RPB25466.1"/>
    </source>
</evidence>
<dbReference type="EMBL" id="ML121537">
    <property type="protein sequence ID" value="RPB25466.1"/>
    <property type="molecule type" value="Genomic_DNA"/>
</dbReference>